<dbReference type="InterPro" id="IPR011060">
    <property type="entry name" value="RibuloseP-bd_barrel"/>
</dbReference>
<comment type="caution">
    <text evidence="15">The sequence shown here is derived from an EMBL/GenBank/DDBJ whole genome shotgun (WGS) entry which is preliminary data.</text>
</comment>
<keyword evidence="10 11" id="KW-0119">Carbohydrate metabolism</keyword>
<evidence type="ECO:0000256" key="11">
    <source>
        <dbReference type="PIRNR" id="PIRNR001461"/>
    </source>
</evidence>
<dbReference type="GO" id="GO:0046872">
    <property type="term" value="F:metal ion binding"/>
    <property type="evidence" value="ECO:0007669"/>
    <property type="project" value="UniProtKB-UniRule"/>
</dbReference>
<keyword evidence="13" id="KW-0464">Manganese</keyword>
<dbReference type="NCBIfam" id="TIGR01163">
    <property type="entry name" value="rpe"/>
    <property type="match status" value="1"/>
</dbReference>
<dbReference type="GO" id="GO:0004750">
    <property type="term" value="F:D-ribulose-phosphate 3-epimerase activity"/>
    <property type="evidence" value="ECO:0007669"/>
    <property type="project" value="UniProtKB-UniRule"/>
</dbReference>
<dbReference type="PIRSF" id="PIRSF001461">
    <property type="entry name" value="RPE"/>
    <property type="match status" value="1"/>
</dbReference>
<dbReference type="AlphaFoldDB" id="A0A4V6N5Q8"/>
<keyword evidence="8 10" id="KW-0479">Metal-binding</keyword>
<comment type="similarity">
    <text evidence="6 10 11">Belongs to the ribulose-phosphate 3-epimerase family.</text>
</comment>
<evidence type="ECO:0000256" key="8">
    <source>
        <dbReference type="ARBA" id="ARBA00022723"/>
    </source>
</evidence>
<feature type="active site" description="Proton donor" evidence="10 12">
    <location>
        <position position="175"/>
    </location>
</feature>
<evidence type="ECO:0000256" key="6">
    <source>
        <dbReference type="ARBA" id="ARBA00009541"/>
    </source>
</evidence>
<dbReference type="EMBL" id="SJSK01000003">
    <property type="protein sequence ID" value="TCC90576.1"/>
    <property type="molecule type" value="Genomic_DNA"/>
</dbReference>
<comment type="cofactor">
    <cofactor evidence="10 13">
        <name>a divalent metal cation</name>
        <dbReference type="ChEBI" id="CHEBI:60240"/>
    </cofactor>
    <text evidence="10 13">Binds 1 divalent metal cation per subunit.</text>
</comment>
<evidence type="ECO:0000256" key="10">
    <source>
        <dbReference type="HAMAP-Rule" id="MF_02227"/>
    </source>
</evidence>
<feature type="active site" description="Proton acceptor" evidence="10 12">
    <location>
        <position position="35"/>
    </location>
</feature>
<feature type="binding site" evidence="10 14">
    <location>
        <begin position="142"/>
        <end position="145"/>
    </location>
    <ligand>
        <name>substrate</name>
    </ligand>
</feature>
<proteinExistence type="inferred from homology"/>
<dbReference type="PANTHER" id="PTHR11749">
    <property type="entry name" value="RIBULOSE-5-PHOSPHATE-3-EPIMERASE"/>
    <property type="match status" value="1"/>
</dbReference>
<dbReference type="InterPro" id="IPR000056">
    <property type="entry name" value="Ribul_P_3_epim-like"/>
</dbReference>
<sequence>MKHIIAPSILSADFANLQRDIEMINNSDADWFHVDVMDGVFVPNISFGFPVLKAVKKYAKKPLDVHLMIVNPEKYIQEFANEGADIITVHYEACLHLHRTIQMIKAAGCKASVALNPHTAVGLLKDILADLDMVLIMSVNPGFGGQQFIPQSLNKIAELRKMANEINPNLIIEVDGGVSISNTASLIKAGANAFVAGNAIFSASNQTQMIADMKNIDVSLQEI</sequence>
<feature type="binding site" evidence="10 13">
    <location>
        <position position="175"/>
    </location>
    <ligand>
        <name>a divalent metal cation</name>
        <dbReference type="ChEBI" id="CHEBI:60240"/>
    </ligand>
</feature>
<evidence type="ECO:0000256" key="3">
    <source>
        <dbReference type="ARBA" id="ARBA00001941"/>
    </source>
</evidence>
<evidence type="ECO:0000256" key="7">
    <source>
        <dbReference type="ARBA" id="ARBA00013188"/>
    </source>
</evidence>
<dbReference type="InterPro" id="IPR026019">
    <property type="entry name" value="Ribul_P_3_epim"/>
</dbReference>
<keyword evidence="9 10" id="KW-0413">Isomerase</keyword>
<accession>A0A4V6N5Q8</accession>
<comment type="pathway">
    <text evidence="10">Carbohydrate degradation.</text>
</comment>
<comment type="cofactor">
    <cofactor evidence="2">
        <name>Mn(2+)</name>
        <dbReference type="ChEBI" id="CHEBI:29035"/>
    </cofactor>
</comment>
<feature type="binding site" evidence="14">
    <location>
        <position position="177"/>
    </location>
    <ligand>
        <name>substrate</name>
    </ligand>
</feature>
<dbReference type="PROSITE" id="PS01085">
    <property type="entry name" value="RIBUL_P_3_EPIMER_1"/>
    <property type="match status" value="1"/>
</dbReference>
<dbReference type="Proteomes" id="UP000292884">
    <property type="component" value="Unassembled WGS sequence"/>
</dbReference>
<organism evidence="15 16">
    <name type="scientific">Pedobacter frigiditerrae</name>
    <dbReference type="NCBI Taxonomy" id="2530452"/>
    <lineage>
        <taxon>Bacteria</taxon>
        <taxon>Pseudomonadati</taxon>
        <taxon>Bacteroidota</taxon>
        <taxon>Sphingobacteriia</taxon>
        <taxon>Sphingobacteriales</taxon>
        <taxon>Sphingobacteriaceae</taxon>
        <taxon>Pedobacter</taxon>
    </lineage>
</organism>
<dbReference type="FunFam" id="3.20.20.70:FF:000004">
    <property type="entry name" value="Ribulose-phosphate 3-epimerase"/>
    <property type="match status" value="1"/>
</dbReference>
<dbReference type="GO" id="GO:0006098">
    <property type="term" value="P:pentose-phosphate shunt"/>
    <property type="evidence" value="ECO:0007669"/>
    <property type="project" value="UniProtKB-UniRule"/>
</dbReference>
<keyword evidence="13" id="KW-0170">Cobalt</keyword>
<gene>
    <name evidence="10" type="primary">rpe</name>
    <name evidence="15" type="ORF">EZ428_15015</name>
</gene>
<evidence type="ECO:0000313" key="16">
    <source>
        <dbReference type="Proteomes" id="UP000292884"/>
    </source>
</evidence>
<name>A0A4V6N5Q8_9SPHI</name>
<dbReference type="RefSeq" id="WP_131553973.1">
    <property type="nucleotide sequence ID" value="NZ_SJSK01000003.1"/>
</dbReference>
<dbReference type="Pfam" id="PF00834">
    <property type="entry name" value="Ribul_P_3_epim"/>
    <property type="match status" value="1"/>
</dbReference>
<comment type="cofactor">
    <cofactor evidence="3">
        <name>Co(2+)</name>
        <dbReference type="ChEBI" id="CHEBI:48828"/>
    </cofactor>
</comment>
<evidence type="ECO:0000256" key="13">
    <source>
        <dbReference type="PIRSR" id="PIRSR001461-2"/>
    </source>
</evidence>
<dbReference type="InterPro" id="IPR013785">
    <property type="entry name" value="Aldolase_TIM"/>
</dbReference>
<dbReference type="NCBIfam" id="NF004076">
    <property type="entry name" value="PRK05581.1-4"/>
    <property type="match status" value="1"/>
</dbReference>
<feature type="binding site" evidence="10 14">
    <location>
        <position position="8"/>
    </location>
    <ligand>
        <name>substrate</name>
    </ligand>
</feature>
<feature type="binding site" evidence="10 14">
    <location>
        <position position="66"/>
    </location>
    <ligand>
        <name>substrate</name>
    </ligand>
</feature>
<comment type="cofactor">
    <cofactor evidence="4">
        <name>Zn(2+)</name>
        <dbReference type="ChEBI" id="CHEBI:29105"/>
    </cofactor>
</comment>
<dbReference type="EC" id="5.1.3.1" evidence="7 10"/>
<feature type="binding site" evidence="10 13">
    <location>
        <position position="66"/>
    </location>
    <ligand>
        <name>a divalent metal cation</name>
        <dbReference type="ChEBI" id="CHEBI:60240"/>
    </ligand>
</feature>
<comment type="caution">
    <text evidence="10">Lacks conserved residue(s) required for the propagation of feature annotation.</text>
</comment>
<dbReference type="GO" id="GO:0019323">
    <property type="term" value="P:pentose catabolic process"/>
    <property type="evidence" value="ECO:0007669"/>
    <property type="project" value="UniProtKB-UniRule"/>
</dbReference>
<evidence type="ECO:0000256" key="2">
    <source>
        <dbReference type="ARBA" id="ARBA00001936"/>
    </source>
</evidence>
<comment type="cofactor">
    <cofactor evidence="5">
        <name>Fe(2+)</name>
        <dbReference type="ChEBI" id="CHEBI:29033"/>
    </cofactor>
</comment>
<keyword evidence="13" id="KW-0862">Zinc</keyword>
<protein>
    <recommendedName>
        <fullName evidence="7 10">Ribulose-phosphate 3-epimerase</fullName>
        <ecNumber evidence="7 10">5.1.3.1</ecNumber>
    </recommendedName>
</protein>
<dbReference type="CDD" id="cd00429">
    <property type="entry name" value="RPE"/>
    <property type="match status" value="1"/>
</dbReference>
<evidence type="ECO:0000256" key="4">
    <source>
        <dbReference type="ARBA" id="ARBA00001947"/>
    </source>
</evidence>
<feature type="binding site" evidence="10">
    <location>
        <begin position="175"/>
        <end position="177"/>
    </location>
    <ligand>
        <name>substrate</name>
    </ligand>
</feature>
<comment type="catalytic activity">
    <reaction evidence="1 10 11">
        <text>D-ribulose 5-phosphate = D-xylulose 5-phosphate</text>
        <dbReference type="Rhea" id="RHEA:13677"/>
        <dbReference type="ChEBI" id="CHEBI:57737"/>
        <dbReference type="ChEBI" id="CHEBI:58121"/>
        <dbReference type="EC" id="5.1.3.1"/>
    </reaction>
</comment>
<evidence type="ECO:0000256" key="1">
    <source>
        <dbReference type="ARBA" id="ARBA00001782"/>
    </source>
</evidence>
<reference evidence="15 16" key="1">
    <citation type="submission" date="2019-02" db="EMBL/GenBank/DDBJ databases">
        <title>Pedobacter sp. RP-1-13 sp. nov., isolated from Arctic soil.</title>
        <authorList>
            <person name="Dahal R.H."/>
        </authorList>
    </citation>
    <scope>NUCLEOTIDE SEQUENCE [LARGE SCALE GENOMIC DNA]</scope>
    <source>
        <strain evidence="15 16">RP-1-13</strain>
    </source>
</reference>
<keyword evidence="16" id="KW-1185">Reference proteome</keyword>
<dbReference type="HAMAP" id="MF_02227">
    <property type="entry name" value="RPE"/>
    <property type="match status" value="1"/>
</dbReference>
<evidence type="ECO:0000313" key="15">
    <source>
        <dbReference type="EMBL" id="TCC90576.1"/>
    </source>
</evidence>
<dbReference type="Gene3D" id="3.20.20.70">
    <property type="entry name" value="Aldolase class I"/>
    <property type="match status" value="1"/>
</dbReference>
<feature type="binding site" evidence="10 13">
    <location>
        <position position="35"/>
    </location>
    <ligand>
        <name>a divalent metal cation</name>
        <dbReference type="ChEBI" id="CHEBI:60240"/>
    </ligand>
</feature>
<dbReference type="GO" id="GO:0005737">
    <property type="term" value="C:cytoplasm"/>
    <property type="evidence" value="ECO:0007669"/>
    <property type="project" value="UniProtKB-ARBA"/>
</dbReference>
<dbReference type="PROSITE" id="PS01086">
    <property type="entry name" value="RIBUL_P_3_EPIMER_2"/>
    <property type="match status" value="1"/>
</dbReference>
<evidence type="ECO:0000256" key="14">
    <source>
        <dbReference type="PIRSR" id="PIRSR001461-3"/>
    </source>
</evidence>
<evidence type="ECO:0000256" key="9">
    <source>
        <dbReference type="ARBA" id="ARBA00023235"/>
    </source>
</evidence>
<evidence type="ECO:0000256" key="5">
    <source>
        <dbReference type="ARBA" id="ARBA00001954"/>
    </source>
</evidence>
<dbReference type="OrthoDB" id="1645589at2"/>
<comment type="function">
    <text evidence="10">Catalyzes the reversible epimerization of D-ribulose 5-phosphate to D-xylulose 5-phosphate.</text>
</comment>
<evidence type="ECO:0000256" key="12">
    <source>
        <dbReference type="PIRSR" id="PIRSR001461-1"/>
    </source>
</evidence>
<dbReference type="SUPFAM" id="SSF51366">
    <property type="entry name" value="Ribulose-phoshate binding barrel"/>
    <property type="match status" value="1"/>
</dbReference>
<feature type="binding site" evidence="10 13">
    <location>
        <position position="33"/>
    </location>
    <ligand>
        <name>a divalent metal cation</name>
        <dbReference type="ChEBI" id="CHEBI:60240"/>
    </ligand>
</feature>